<dbReference type="CDD" id="cd06530">
    <property type="entry name" value="S26_SPase_I"/>
    <property type="match status" value="1"/>
</dbReference>
<dbReference type="PRINTS" id="PR00727">
    <property type="entry name" value="LEADERPTASE"/>
</dbReference>
<feature type="active site" evidence="6">
    <location>
        <position position="54"/>
    </location>
</feature>
<keyword evidence="7" id="KW-0812">Transmembrane</keyword>
<dbReference type="Gene3D" id="2.10.109.10">
    <property type="entry name" value="Umud Fragment, subunit A"/>
    <property type="match status" value="1"/>
</dbReference>
<evidence type="ECO:0000256" key="7">
    <source>
        <dbReference type="RuleBase" id="RU362042"/>
    </source>
</evidence>
<evidence type="ECO:0000256" key="5">
    <source>
        <dbReference type="ARBA" id="ARBA00022801"/>
    </source>
</evidence>
<reference evidence="9 10" key="1">
    <citation type="submission" date="2019-02" db="EMBL/GenBank/DDBJ databases">
        <title>Sequencing the genomes of 1000 actinobacteria strains.</title>
        <authorList>
            <person name="Klenk H.-P."/>
        </authorList>
    </citation>
    <scope>NUCLEOTIDE SEQUENCE [LARGE SCALE GENOMIC DNA]</scope>
    <source>
        <strain evidence="9 10">DSM 18319</strain>
    </source>
</reference>
<keyword evidence="7" id="KW-0472">Membrane</keyword>
<feature type="domain" description="Peptidase S26" evidence="8">
    <location>
        <begin position="24"/>
        <end position="219"/>
    </location>
</feature>
<evidence type="ECO:0000259" key="8">
    <source>
        <dbReference type="Pfam" id="PF10502"/>
    </source>
</evidence>
<dbReference type="Proteomes" id="UP000291483">
    <property type="component" value="Unassembled WGS sequence"/>
</dbReference>
<comment type="subcellular location">
    <subcellularLocation>
        <location evidence="2">Cell membrane</location>
        <topology evidence="2">Single-pass type II membrane protein</topology>
    </subcellularLocation>
    <subcellularLocation>
        <location evidence="7">Membrane</location>
        <topology evidence="7">Single-pass type II membrane protein</topology>
    </subcellularLocation>
</comment>
<dbReference type="PROSITE" id="PS00761">
    <property type="entry name" value="SPASE_I_3"/>
    <property type="match status" value="1"/>
</dbReference>
<dbReference type="PANTHER" id="PTHR43390">
    <property type="entry name" value="SIGNAL PEPTIDASE I"/>
    <property type="match status" value="1"/>
</dbReference>
<keyword evidence="10" id="KW-1185">Reference proteome</keyword>
<sequence length="238" mass="26192">MTTTHDVVQRPRRSKRSRAGTLIRDLLVIVVIAITVSFLVRTFIVRSFYIPSGSMENTLQVNDRILVNQLQPQVFPLQRGDIVVFKDPGGWLPPPSAPEQSFWGQSSRALLSLVGGGEDTDEHLIKRVIGLPGDNVVCCDALGNLEINGQPINEPYIVHSETDINSASLLFDVVVPADSLWVMGDNRFNSKDSSKQQSQPGKGFVKLDSVVGRAVVVSWPMDHWALLDDYPAVFAGVD</sequence>
<dbReference type="GO" id="GO:0005886">
    <property type="term" value="C:plasma membrane"/>
    <property type="evidence" value="ECO:0007669"/>
    <property type="project" value="UniProtKB-SubCell"/>
</dbReference>
<dbReference type="PANTHER" id="PTHR43390:SF1">
    <property type="entry name" value="CHLOROPLAST PROCESSING PEPTIDASE"/>
    <property type="match status" value="1"/>
</dbReference>
<dbReference type="InterPro" id="IPR019758">
    <property type="entry name" value="Pept_S26A_signal_pept_1_CS"/>
</dbReference>
<comment type="catalytic activity">
    <reaction evidence="1 7">
        <text>Cleavage of hydrophobic, N-terminal signal or leader sequences from secreted and periplasmic proteins.</text>
        <dbReference type="EC" id="3.4.21.89"/>
    </reaction>
</comment>
<dbReference type="SUPFAM" id="SSF51306">
    <property type="entry name" value="LexA/Signal peptidase"/>
    <property type="match status" value="1"/>
</dbReference>
<feature type="active site" evidence="6">
    <location>
        <position position="126"/>
    </location>
</feature>
<evidence type="ECO:0000256" key="6">
    <source>
        <dbReference type="PIRSR" id="PIRSR600223-1"/>
    </source>
</evidence>
<protein>
    <recommendedName>
        <fullName evidence="4 7">Signal peptidase I</fullName>
        <ecNumber evidence="4 7">3.4.21.89</ecNumber>
    </recommendedName>
</protein>
<dbReference type="GO" id="GO:0004252">
    <property type="term" value="F:serine-type endopeptidase activity"/>
    <property type="evidence" value="ECO:0007669"/>
    <property type="project" value="InterPro"/>
</dbReference>
<organism evidence="9 10">
    <name type="scientific">Microterricola gilva</name>
    <dbReference type="NCBI Taxonomy" id="393267"/>
    <lineage>
        <taxon>Bacteria</taxon>
        <taxon>Bacillati</taxon>
        <taxon>Actinomycetota</taxon>
        <taxon>Actinomycetes</taxon>
        <taxon>Micrococcales</taxon>
        <taxon>Microbacteriaceae</taxon>
        <taxon>Microterricola</taxon>
    </lineage>
</organism>
<dbReference type="InterPro" id="IPR000223">
    <property type="entry name" value="Pept_S26A_signal_pept_1"/>
</dbReference>
<dbReference type="AlphaFoldDB" id="A0A4V2GB18"/>
<dbReference type="NCBIfam" id="TIGR02227">
    <property type="entry name" value="sigpep_I_bact"/>
    <property type="match status" value="1"/>
</dbReference>
<comment type="similarity">
    <text evidence="3 7">Belongs to the peptidase S26 family.</text>
</comment>
<keyword evidence="5 7" id="KW-0378">Hydrolase</keyword>
<accession>A0A4V2GB18</accession>
<dbReference type="InterPro" id="IPR036286">
    <property type="entry name" value="LexA/Signal_pep-like_sf"/>
</dbReference>
<dbReference type="EMBL" id="SHLC01000001">
    <property type="protein sequence ID" value="RZU66456.1"/>
    <property type="molecule type" value="Genomic_DNA"/>
</dbReference>
<name>A0A4V2GB18_9MICO</name>
<keyword evidence="7" id="KW-0645">Protease</keyword>
<proteinExistence type="inferred from homology"/>
<keyword evidence="7" id="KW-1133">Transmembrane helix</keyword>
<dbReference type="EC" id="3.4.21.89" evidence="4 7"/>
<feature type="transmembrane region" description="Helical" evidence="7">
    <location>
        <begin position="21"/>
        <end position="44"/>
    </location>
</feature>
<dbReference type="GO" id="GO:0009003">
    <property type="term" value="F:signal peptidase activity"/>
    <property type="evidence" value="ECO:0007669"/>
    <property type="project" value="UniProtKB-EC"/>
</dbReference>
<dbReference type="Pfam" id="PF10502">
    <property type="entry name" value="Peptidase_S26"/>
    <property type="match status" value="1"/>
</dbReference>
<evidence type="ECO:0000256" key="4">
    <source>
        <dbReference type="ARBA" id="ARBA00013208"/>
    </source>
</evidence>
<evidence type="ECO:0000313" key="9">
    <source>
        <dbReference type="EMBL" id="RZU66456.1"/>
    </source>
</evidence>
<evidence type="ECO:0000313" key="10">
    <source>
        <dbReference type="Proteomes" id="UP000291483"/>
    </source>
</evidence>
<dbReference type="InterPro" id="IPR019533">
    <property type="entry name" value="Peptidase_S26"/>
</dbReference>
<gene>
    <name evidence="9" type="ORF">EV379_2813</name>
</gene>
<dbReference type="GO" id="GO:0006465">
    <property type="term" value="P:signal peptide processing"/>
    <property type="evidence" value="ECO:0007669"/>
    <property type="project" value="InterPro"/>
</dbReference>
<evidence type="ECO:0000256" key="1">
    <source>
        <dbReference type="ARBA" id="ARBA00000677"/>
    </source>
</evidence>
<comment type="caution">
    <text evidence="9">The sequence shown here is derived from an EMBL/GenBank/DDBJ whole genome shotgun (WGS) entry which is preliminary data.</text>
</comment>
<evidence type="ECO:0000256" key="2">
    <source>
        <dbReference type="ARBA" id="ARBA00004401"/>
    </source>
</evidence>
<evidence type="ECO:0000256" key="3">
    <source>
        <dbReference type="ARBA" id="ARBA00009370"/>
    </source>
</evidence>